<evidence type="ECO:0000256" key="1">
    <source>
        <dbReference type="ARBA" id="ARBA00023015"/>
    </source>
</evidence>
<gene>
    <name evidence="7" type="ORF">BJX63DRAFT_430079</name>
</gene>
<dbReference type="SUPFAM" id="SSF57701">
    <property type="entry name" value="Zn2/Cys6 DNA-binding domain"/>
    <property type="match status" value="1"/>
</dbReference>
<keyword evidence="1" id="KW-0805">Transcription regulation</keyword>
<dbReference type="InterPro" id="IPR052783">
    <property type="entry name" value="Metabolic/Drug-Res_Regulator"/>
</dbReference>
<evidence type="ECO:0000313" key="8">
    <source>
        <dbReference type="Proteomes" id="UP001610334"/>
    </source>
</evidence>
<feature type="compositionally biased region" description="Low complexity" evidence="5">
    <location>
        <begin position="150"/>
        <end position="160"/>
    </location>
</feature>
<keyword evidence="4" id="KW-0539">Nucleus</keyword>
<protein>
    <submittedName>
        <fullName evidence="7">C6 transcription factor</fullName>
    </submittedName>
</protein>
<organism evidence="7 8">
    <name type="scientific">Aspergillus granulosus</name>
    <dbReference type="NCBI Taxonomy" id="176169"/>
    <lineage>
        <taxon>Eukaryota</taxon>
        <taxon>Fungi</taxon>
        <taxon>Dikarya</taxon>
        <taxon>Ascomycota</taxon>
        <taxon>Pezizomycotina</taxon>
        <taxon>Eurotiomycetes</taxon>
        <taxon>Eurotiomycetidae</taxon>
        <taxon>Eurotiales</taxon>
        <taxon>Aspergillaceae</taxon>
        <taxon>Aspergillus</taxon>
        <taxon>Aspergillus subgen. Nidulantes</taxon>
    </lineage>
</organism>
<evidence type="ECO:0000259" key="6">
    <source>
        <dbReference type="PROSITE" id="PS50048"/>
    </source>
</evidence>
<dbReference type="EMBL" id="JBFXLT010000021">
    <property type="protein sequence ID" value="KAL2816696.1"/>
    <property type="molecule type" value="Genomic_DNA"/>
</dbReference>
<evidence type="ECO:0000256" key="2">
    <source>
        <dbReference type="ARBA" id="ARBA00023125"/>
    </source>
</evidence>
<evidence type="ECO:0000256" key="4">
    <source>
        <dbReference type="ARBA" id="ARBA00023242"/>
    </source>
</evidence>
<name>A0ABR4HMI9_9EURO</name>
<dbReference type="PROSITE" id="PS50048">
    <property type="entry name" value="ZN2_CY6_FUNGAL_2"/>
    <property type="match status" value="1"/>
</dbReference>
<evidence type="ECO:0000256" key="5">
    <source>
        <dbReference type="SAM" id="MobiDB-lite"/>
    </source>
</evidence>
<dbReference type="PANTHER" id="PTHR47655:SF3">
    <property type="entry name" value="ZN(II)2CYS6 TRANSCRIPTION FACTOR (EUROFUNG)"/>
    <property type="match status" value="1"/>
</dbReference>
<dbReference type="InterPro" id="IPR001138">
    <property type="entry name" value="Zn2Cys6_DnaBD"/>
</dbReference>
<dbReference type="PROSITE" id="PS00463">
    <property type="entry name" value="ZN2_CY6_FUNGAL_1"/>
    <property type="match status" value="1"/>
</dbReference>
<dbReference type="InterPro" id="IPR036864">
    <property type="entry name" value="Zn2-C6_fun-type_DNA-bd_sf"/>
</dbReference>
<keyword evidence="2" id="KW-0238">DNA-binding</keyword>
<keyword evidence="3" id="KW-0804">Transcription</keyword>
<proteinExistence type="predicted"/>
<dbReference type="CDD" id="cd00067">
    <property type="entry name" value="GAL4"/>
    <property type="match status" value="1"/>
</dbReference>
<dbReference type="SMART" id="SM00066">
    <property type="entry name" value="GAL4"/>
    <property type="match status" value="1"/>
</dbReference>
<accession>A0ABR4HMI9</accession>
<sequence>MTPRQSSPDSTNNVRKRVCKACDRCRLKKSKCDIGNPCGRCRADNAICVFGRQKAQNKVYPKGFVEMLEQQQTWLVAGLQELYHRTCDGQGWSGDQLKCEANGRPLTHDLLVHLGALDQSKGECFEENPEVMQHKLWKQNAPDPTQQQESSDASSDSAYSPTVPARFVDLFAQLMPPNPPNRSSSTFFKLEHGLSAPFAGPQLAIQGVVNPMVLQAPPPPPPRQHLSETVFGRFEDGEIMGSMDFGNVLFEDTVTSPMFHPLTINCMSYTNPKSDYEDLNQFVNANSPEIALT</sequence>
<evidence type="ECO:0000313" key="7">
    <source>
        <dbReference type="EMBL" id="KAL2816696.1"/>
    </source>
</evidence>
<feature type="region of interest" description="Disordered" evidence="5">
    <location>
        <begin position="139"/>
        <end position="160"/>
    </location>
</feature>
<feature type="domain" description="Zn(2)-C6 fungal-type" evidence="6">
    <location>
        <begin position="21"/>
        <end position="50"/>
    </location>
</feature>
<comment type="caution">
    <text evidence="7">The sequence shown here is derived from an EMBL/GenBank/DDBJ whole genome shotgun (WGS) entry which is preliminary data.</text>
</comment>
<dbReference type="Gene3D" id="4.10.240.10">
    <property type="entry name" value="Zn(2)-C6 fungal-type DNA-binding domain"/>
    <property type="match status" value="1"/>
</dbReference>
<keyword evidence="8" id="KW-1185">Reference proteome</keyword>
<evidence type="ECO:0000256" key="3">
    <source>
        <dbReference type="ARBA" id="ARBA00023163"/>
    </source>
</evidence>
<reference evidence="7 8" key="1">
    <citation type="submission" date="2024-07" db="EMBL/GenBank/DDBJ databases">
        <title>Section-level genome sequencing and comparative genomics of Aspergillus sections Usti and Cavernicolus.</title>
        <authorList>
            <consortium name="Lawrence Berkeley National Laboratory"/>
            <person name="Nybo J.L."/>
            <person name="Vesth T.C."/>
            <person name="Theobald S."/>
            <person name="Frisvad J.C."/>
            <person name="Larsen T.O."/>
            <person name="Kjaerboelling I."/>
            <person name="Rothschild-Mancinelli K."/>
            <person name="Lyhne E.K."/>
            <person name="Kogle M.E."/>
            <person name="Barry K."/>
            <person name="Clum A."/>
            <person name="Na H."/>
            <person name="Ledsgaard L."/>
            <person name="Lin J."/>
            <person name="Lipzen A."/>
            <person name="Kuo A."/>
            <person name="Riley R."/>
            <person name="Mondo S."/>
            <person name="Labutti K."/>
            <person name="Haridas S."/>
            <person name="Pangalinan J."/>
            <person name="Salamov A.A."/>
            <person name="Simmons B.A."/>
            <person name="Magnuson J.K."/>
            <person name="Chen J."/>
            <person name="Drula E."/>
            <person name="Henrissat B."/>
            <person name="Wiebenga A."/>
            <person name="Lubbers R.J."/>
            <person name="Gomes A.C."/>
            <person name="Makela M.R."/>
            <person name="Stajich J."/>
            <person name="Grigoriev I.V."/>
            <person name="Mortensen U.H."/>
            <person name="De Vries R.P."/>
            <person name="Baker S.E."/>
            <person name="Andersen M.R."/>
        </authorList>
    </citation>
    <scope>NUCLEOTIDE SEQUENCE [LARGE SCALE GENOMIC DNA]</scope>
    <source>
        <strain evidence="7 8">CBS 588.65</strain>
    </source>
</reference>
<dbReference type="Pfam" id="PF00172">
    <property type="entry name" value="Zn_clus"/>
    <property type="match status" value="1"/>
</dbReference>
<dbReference type="Proteomes" id="UP001610334">
    <property type="component" value="Unassembled WGS sequence"/>
</dbReference>
<dbReference type="PANTHER" id="PTHR47655">
    <property type="entry name" value="QUINIC ACID UTILIZATION ACTIVATOR"/>
    <property type="match status" value="1"/>
</dbReference>